<protein>
    <submittedName>
        <fullName evidence="1">Uncharacterized protein</fullName>
    </submittedName>
</protein>
<dbReference type="AlphaFoldDB" id="A0A1G9WLN3"/>
<dbReference type="STRING" id="144026.SAMN04488568_1261"/>
<proteinExistence type="predicted"/>
<evidence type="ECO:0000313" key="2">
    <source>
        <dbReference type="Proteomes" id="UP000199759"/>
    </source>
</evidence>
<keyword evidence="2" id="KW-1185">Reference proteome</keyword>
<dbReference type="EMBL" id="FNHG01000026">
    <property type="protein sequence ID" value="SDM85444.1"/>
    <property type="molecule type" value="Genomic_DNA"/>
</dbReference>
<name>A0A1G9WLN3_9PROT</name>
<feature type="non-terminal residue" evidence="1">
    <location>
        <position position="46"/>
    </location>
</feature>
<evidence type="ECO:0000313" key="1">
    <source>
        <dbReference type="EMBL" id="SDM85444.1"/>
    </source>
</evidence>
<gene>
    <name evidence="1" type="ORF">SAMN04488568_1261</name>
</gene>
<reference evidence="1 2" key="1">
    <citation type="submission" date="2016-10" db="EMBL/GenBank/DDBJ databases">
        <authorList>
            <person name="de Groot N.N."/>
        </authorList>
    </citation>
    <scope>NUCLEOTIDE SEQUENCE [LARGE SCALE GENOMIC DNA]</scope>
    <source>
        <strain evidence="1 2">DSM 16077</strain>
    </source>
</reference>
<dbReference type="Proteomes" id="UP000199759">
    <property type="component" value="Unassembled WGS sequence"/>
</dbReference>
<sequence>MTDPNKTHDEAPRGIVGWFARNSVAANLLMIVALLGGVFGYLQLNR</sequence>
<organism evidence="1 2">
    <name type="scientific">Maricaulis salignorans</name>
    <dbReference type="NCBI Taxonomy" id="144026"/>
    <lineage>
        <taxon>Bacteria</taxon>
        <taxon>Pseudomonadati</taxon>
        <taxon>Pseudomonadota</taxon>
        <taxon>Alphaproteobacteria</taxon>
        <taxon>Maricaulales</taxon>
        <taxon>Maricaulaceae</taxon>
        <taxon>Maricaulis</taxon>
    </lineage>
</organism>
<accession>A0A1G9WLN3</accession>